<dbReference type="PROSITE" id="PS50089">
    <property type="entry name" value="ZF_RING_2"/>
    <property type="match status" value="1"/>
</dbReference>
<sequence length="368" mass="41133">MANNCAFCLKPLRSSNIKCFKCDQLFHVACANAVNQTRLSNETKTTWTCPTCLNKGPKKTISPARSVPDPDEPGKNTVGSSCKPDQAALSPRGLPPNSNSSDSEILRSLSSEIQLLRGDVGDLKSHIKYLSEHLTQCYSRLEEYDTRIKTLEKREEEIITLNNTITNLRDQLNSQGQASLKNELEISGIDELKNESPLHIIRVIAHKIGVAVEESDIDFVSRVGPRRQKTDTSDAPTRNLAVRFVRRYKRDEFLKAARMRRSLSSTDIDIAGPTRNIFVNERLTPFNRQLFRSARNAAKIHGYKYCWIRNGAILIRKQEGNPAIHIQNMEDLERHMGRALAAPAERSPAPAERSPPPASQQHGAASGN</sequence>
<evidence type="ECO:0000256" key="4">
    <source>
        <dbReference type="PROSITE-ProRule" id="PRU00175"/>
    </source>
</evidence>
<reference evidence="9" key="1">
    <citation type="journal article" date="2021" name="G3 (Bethesda)">
        <title>Genome and transcriptome analysis of the beet armyworm Spodoptera exigua reveals targets for pest control. .</title>
        <authorList>
            <person name="Simon S."/>
            <person name="Breeschoten T."/>
            <person name="Jansen H.J."/>
            <person name="Dirks R.P."/>
            <person name="Schranz M.E."/>
            <person name="Ros V.I.D."/>
        </authorList>
    </citation>
    <scope>NUCLEOTIDE SEQUENCE</scope>
    <source>
        <strain evidence="9">TB_SE_WUR_2020</strain>
    </source>
</reference>
<evidence type="ECO:0000313" key="10">
    <source>
        <dbReference type="Proteomes" id="UP000814243"/>
    </source>
</evidence>
<feature type="domain" description="RING-type" evidence="8">
    <location>
        <begin position="5"/>
        <end position="52"/>
    </location>
</feature>
<feature type="compositionally biased region" description="Low complexity" evidence="6">
    <location>
        <begin position="341"/>
        <end position="352"/>
    </location>
</feature>
<dbReference type="InterPro" id="IPR019786">
    <property type="entry name" value="Zinc_finger_PHD-type_CS"/>
</dbReference>
<dbReference type="PROSITE" id="PS01359">
    <property type="entry name" value="ZF_PHD_1"/>
    <property type="match status" value="1"/>
</dbReference>
<comment type="caution">
    <text evidence="9">The sequence shown here is derived from an EMBL/GenBank/DDBJ whole genome shotgun (WGS) entry which is preliminary data.</text>
</comment>
<feature type="domain" description="PHD-type" evidence="7">
    <location>
        <begin position="2"/>
        <end position="55"/>
    </location>
</feature>
<keyword evidence="3" id="KW-0862">Zinc</keyword>
<dbReference type="CDD" id="cd15489">
    <property type="entry name" value="PHD_SF"/>
    <property type="match status" value="1"/>
</dbReference>
<evidence type="ECO:0000259" key="7">
    <source>
        <dbReference type="PROSITE" id="PS50016"/>
    </source>
</evidence>
<dbReference type="InterPro" id="IPR001841">
    <property type="entry name" value="Znf_RING"/>
</dbReference>
<name>A0A922SLM3_SPOEX</name>
<dbReference type="InterPro" id="IPR057251">
    <property type="entry name" value="FP_C"/>
</dbReference>
<evidence type="ECO:0000256" key="2">
    <source>
        <dbReference type="ARBA" id="ARBA00022771"/>
    </source>
</evidence>
<evidence type="ECO:0000256" key="1">
    <source>
        <dbReference type="ARBA" id="ARBA00022723"/>
    </source>
</evidence>
<dbReference type="Gene3D" id="1.20.5.340">
    <property type="match status" value="1"/>
</dbReference>
<feature type="coiled-coil region" evidence="5">
    <location>
        <begin position="134"/>
        <end position="171"/>
    </location>
</feature>
<keyword evidence="5" id="KW-0175">Coiled coil</keyword>
<dbReference type="Proteomes" id="UP000814243">
    <property type="component" value="Unassembled WGS sequence"/>
</dbReference>
<accession>A0A922SLM3</accession>
<feature type="region of interest" description="Disordered" evidence="6">
    <location>
        <begin position="57"/>
        <end position="103"/>
    </location>
</feature>
<dbReference type="SUPFAM" id="SSF57903">
    <property type="entry name" value="FYVE/PHD zinc finger"/>
    <property type="match status" value="1"/>
</dbReference>
<dbReference type="InterPro" id="IPR013083">
    <property type="entry name" value="Znf_RING/FYVE/PHD"/>
</dbReference>
<dbReference type="EMBL" id="JACEFF010000190">
    <property type="protein sequence ID" value="KAH9642380.1"/>
    <property type="molecule type" value="Genomic_DNA"/>
</dbReference>
<dbReference type="Pfam" id="PF25298">
    <property type="entry name" value="Baculo_FP_2nd"/>
    <property type="match status" value="1"/>
</dbReference>
<evidence type="ECO:0008006" key="11">
    <source>
        <dbReference type="Google" id="ProtNLM"/>
    </source>
</evidence>
<dbReference type="AlphaFoldDB" id="A0A922SLM3"/>
<protein>
    <recommendedName>
        <fullName evidence="11">Zinc finger PHD-type domain-containing protein</fullName>
    </recommendedName>
</protein>
<organism evidence="9 10">
    <name type="scientific">Spodoptera exigua</name>
    <name type="common">Beet armyworm</name>
    <name type="synonym">Noctua fulgens</name>
    <dbReference type="NCBI Taxonomy" id="7107"/>
    <lineage>
        <taxon>Eukaryota</taxon>
        <taxon>Metazoa</taxon>
        <taxon>Ecdysozoa</taxon>
        <taxon>Arthropoda</taxon>
        <taxon>Hexapoda</taxon>
        <taxon>Insecta</taxon>
        <taxon>Pterygota</taxon>
        <taxon>Neoptera</taxon>
        <taxon>Endopterygota</taxon>
        <taxon>Lepidoptera</taxon>
        <taxon>Glossata</taxon>
        <taxon>Ditrysia</taxon>
        <taxon>Noctuoidea</taxon>
        <taxon>Noctuidae</taxon>
        <taxon>Amphipyrinae</taxon>
        <taxon>Spodoptera</taxon>
    </lineage>
</organism>
<dbReference type="PROSITE" id="PS50016">
    <property type="entry name" value="ZF_PHD_2"/>
    <property type="match status" value="1"/>
</dbReference>
<dbReference type="InterPro" id="IPR001965">
    <property type="entry name" value="Znf_PHD"/>
</dbReference>
<dbReference type="InterPro" id="IPR019787">
    <property type="entry name" value="Znf_PHD-finger"/>
</dbReference>
<keyword evidence="1" id="KW-0479">Metal-binding</keyword>
<evidence type="ECO:0000256" key="3">
    <source>
        <dbReference type="ARBA" id="ARBA00022833"/>
    </source>
</evidence>
<proteinExistence type="predicted"/>
<dbReference type="GO" id="GO:0008270">
    <property type="term" value="F:zinc ion binding"/>
    <property type="evidence" value="ECO:0007669"/>
    <property type="project" value="UniProtKB-KW"/>
</dbReference>
<evidence type="ECO:0000259" key="8">
    <source>
        <dbReference type="PROSITE" id="PS50089"/>
    </source>
</evidence>
<gene>
    <name evidence="9" type="ORF">HF086_004912</name>
</gene>
<dbReference type="SMART" id="SM00249">
    <property type="entry name" value="PHD"/>
    <property type="match status" value="1"/>
</dbReference>
<feature type="region of interest" description="Disordered" evidence="6">
    <location>
        <begin position="339"/>
        <end position="368"/>
    </location>
</feature>
<keyword evidence="2 4" id="KW-0863">Zinc-finger</keyword>
<evidence type="ECO:0000256" key="5">
    <source>
        <dbReference type="SAM" id="Coils"/>
    </source>
</evidence>
<evidence type="ECO:0000313" key="9">
    <source>
        <dbReference type="EMBL" id="KAH9642380.1"/>
    </source>
</evidence>
<evidence type="ECO:0000256" key="6">
    <source>
        <dbReference type="SAM" id="MobiDB-lite"/>
    </source>
</evidence>
<dbReference type="InterPro" id="IPR011011">
    <property type="entry name" value="Znf_FYVE_PHD"/>
</dbReference>
<dbReference type="Gene3D" id="3.30.40.10">
    <property type="entry name" value="Zinc/RING finger domain, C3HC4 (zinc finger)"/>
    <property type="match status" value="1"/>
</dbReference>